<evidence type="ECO:0000259" key="2">
    <source>
        <dbReference type="Pfam" id="PF01345"/>
    </source>
</evidence>
<dbReference type="OrthoDB" id="642696at2"/>
<dbReference type="InterPro" id="IPR011050">
    <property type="entry name" value="Pectin_lyase_fold/virulence"/>
</dbReference>
<reference evidence="4 5" key="1">
    <citation type="submission" date="2019-04" db="EMBL/GenBank/DDBJ databases">
        <authorList>
            <person name="Feng G."/>
            <person name="Zhang J."/>
            <person name="Zhu H."/>
        </authorList>
    </citation>
    <scope>NUCLEOTIDE SEQUENCE [LARGE SCALE GENOMIC DNA]</scope>
    <source>
        <strain evidence="4 5">JCM 19491</strain>
    </source>
</reference>
<comment type="caution">
    <text evidence="4">The sequence shown here is derived from an EMBL/GenBank/DDBJ whole genome shotgun (WGS) entry which is preliminary data.</text>
</comment>
<dbReference type="Gene3D" id="2.60.40.10">
    <property type="entry name" value="Immunoglobulins"/>
    <property type="match status" value="1"/>
</dbReference>
<dbReference type="InterPro" id="IPR001434">
    <property type="entry name" value="OmcB-like_DUF11"/>
</dbReference>
<evidence type="ECO:0000259" key="3">
    <source>
        <dbReference type="Pfam" id="PF13229"/>
    </source>
</evidence>
<feature type="domain" description="DUF11" evidence="2">
    <location>
        <begin position="1465"/>
        <end position="1571"/>
    </location>
</feature>
<proteinExistence type="predicted"/>
<name>A0A4Z0MQQ2_9BACT</name>
<feature type="chain" id="PRO_5021221504" evidence="1">
    <location>
        <begin position="26"/>
        <end position="2396"/>
    </location>
</feature>
<dbReference type="Pfam" id="PF01345">
    <property type="entry name" value="DUF11"/>
    <property type="match status" value="4"/>
</dbReference>
<dbReference type="SMART" id="SM00710">
    <property type="entry name" value="PbH1"/>
    <property type="match status" value="7"/>
</dbReference>
<evidence type="ECO:0000313" key="5">
    <source>
        <dbReference type="Proteomes" id="UP000298284"/>
    </source>
</evidence>
<gene>
    <name evidence="4" type="ORF">EU557_10105</name>
</gene>
<protein>
    <submittedName>
        <fullName evidence="4">DUF1416 domain-containing protein</fullName>
    </submittedName>
</protein>
<dbReference type="NCBIfam" id="TIGR01451">
    <property type="entry name" value="B_ant_repeat"/>
    <property type="match status" value="2"/>
</dbReference>
<accession>A0A4Z0MQQ2</accession>
<keyword evidence="5" id="KW-1185">Reference proteome</keyword>
<dbReference type="SUPFAM" id="SSF49478">
    <property type="entry name" value="Cna protein B-type domain"/>
    <property type="match status" value="1"/>
</dbReference>
<dbReference type="SUPFAM" id="SSF51126">
    <property type="entry name" value="Pectin lyase-like"/>
    <property type="match status" value="1"/>
</dbReference>
<dbReference type="InterPro" id="IPR010814">
    <property type="entry name" value="DUF1416"/>
</dbReference>
<dbReference type="EMBL" id="SRKZ01000002">
    <property type="protein sequence ID" value="TGD81874.1"/>
    <property type="molecule type" value="Genomic_DNA"/>
</dbReference>
<evidence type="ECO:0000313" key="4">
    <source>
        <dbReference type="EMBL" id="TGD81874.1"/>
    </source>
</evidence>
<dbReference type="Proteomes" id="UP000298284">
    <property type="component" value="Unassembled WGS sequence"/>
</dbReference>
<dbReference type="Pfam" id="PF13229">
    <property type="entry name" value="Beta_helix"/>
    <property type="match status" value="1"/>
</dbReference>
<dbReference type="InterPro" id="IPR047589">
    <property type="entry name" value="DUF11_rpt"/>
</dbReference>
<organism evidence="4 5">
    <name type="scientific">Hymenobacter wooponensis</name>
    <dbReference type="NCBI Taxonomy" id="1525360"/>
    <lineage>
        <taxon>Bacteria</taxon>
        <taxon>Pseudomonadati</taxon>
        <taxon>Bacteroidota</taxon>
        <taxon>Cytophagia</taxon>
        <taxon>Cytophagales</taxon>
        <taxon>Hymenobacteraceae</taxon>
        <taxon>Hymenobacter</taxon>
    </lineage>
</organism>
<evidence type="ECO:0000256" key="1">
    <source>
        <dbReference type="SAM" id="SignalP"/>
    </source>
</evidence>
<dbReference type="InterPro" id="IPR026444">
    <property type="entry name" value="Secre_tail"/>
</dbReference>
<dbReference type="InterPro" id="IPR006626">
    <property type="entry name" value="PbH1"/>
</dbReference>
<dbReference type="InterPro" id="IPR013783">
    <property type="entry name" value="Ig-like_fold"/>
</dbReference>
<dbReference type="InterPro" id="IPR039448">
    <property type="entry name" value="Beta_helix"/>
</dbReference>
<dbReference type="Pfam" id="PF17963">
    <property type="entry name" value="Big_9"/>
    <property type="match status" value="1"/>
</dbReference>
<feature type="domain" description="Right handed beta helix" evidence="3">
    <location>
        <begin position="665"/>
        <end position="786"/>
    </location>
</feature>
<feature type="domain" description="DUF11" evidence="2">
    <location>
        <begin position="1338"/>
        <end position="1446"/>
    </location>
</feature>
<feature type="domain" description="DUF11" evidence="2">
    <location>
        <begin position="1579"/>
        <end position="1697"/>
    </location>
</feature>
<sequence length="2396" mass="240853">MKTLLRFTVWLAGLVPLGVINTSLAQTQTLEFAPLTGVNPTANGPSVANQVITFQNNANNPNDNAFTSFTPTTTATFALSNQAYTNVSTVPNTGTGTSYGAIITNNSTSATPFALFPAMNNPFSSYANTVYTSNRSGTAGTGINTASNNSISIFNSVEAIPAGSSSVASARYAFSTLTITFTRPVVNPVLHITDLGGFSGTLGFTTDLDLLTSNVSLSRLSGSSAAFAVSATQIRNTNTTYPAANFVSGSVLVTTPASGVTSLQFRLFVHGDGSGNWPSNTSHTNHSGDLFLVGVSQQTPAPITGMVFEDVNYGGGVGRSYADANSSAVASGFTSGAIRQANATVELYDADGDFVATTTTNSTGQYTFYAVPGSYSVRVVNSTVNSVRTLNSGFTTANTQAVQTFVNGVTNRVGGESPEKQDAAANTGSQTLADLTTGTGSTGFTPQSITNISVPAAGNTGVDFGFNFDLITSTRDAGPGSLRQFIINSNALANTNLAQAGQTAGVETSIFMVPDGVIHAGQRAGLTNQLTNGAAVVTLASTLPNITDAATALNATTQTNNIGDTNAAVATAGSESTGPEVIINFNNQIGLATTAANTRVIGLGFTGVGAGTGSNGAALRVDAGATNSQVLNNTFYNNGANFRINGVSNITVTGNISRNAQNLESDGIEMTASSNDIITNNQFLNNAGFGIDFISGNSNNNTITGNLFAGNGKNTNSGQTAGIGLRDASSNNTISNNTFTANVGDGISAKGGTNNIFSQNSFYDNSDLAIDLTGGANNNGDGVTLNESGDGDTGANGLINFPVITSATIRNGNVLVEGFATPGARIEFYVAAADPSGFGEGQTYFATLTEGSSSDLNASTGSYSGLVNGLNQGTETNQNRFSFSIPLSSLTTAQQNALTASGAKITSTATLLTAVNGNQGTSEFSGNAPVQLAPVANNDYASTTPGTAVTLTVTSNDQNAIDPATVALNGQVAGSTTAVTVTGGTFTFLGNGQVSFVPAAGFTGVATVPYTVNNTSGTTSNTAFISVAVSGTTFNLATSFSVTPAGPVNAGSPVSYTVVSSNPGTVAATSVVETVQLPAGLTTTGFTVGGNSGTLNNGVITFTGSSYNQNTGLLTLNIGNLAANGGSVSTALTFPAPLTSPLVVTANISGAGGVETSTTDNTTVSTVNITPRFDVTTAINGPTTVTAGNEVTYTVVTSNLSSTTSPANANSVSPAVNVVQTVSLSGNLTGAGIYASNGGTVAYNSTQNATVITFPAIGVLAAGQQQVNTISFTAPSTSFPAPIATVTSGLTGTNIGDLNSPTVGTDNNTAQLNGATSRPTITPATRTGTEANVYTSISASAASVAPGANITLTITAGNAGAAAASGVQETVTLPTGLTFSNLNGGTYNANTGVLIFPALTTTLAAGATQTYTVTFAAPQQGFVLATAAVTTSTPDAVPADNLAQTKIEVSPVVDVATTLAGPVVALLGQTVSYTVTTASNGPAAANSVVQTVQLPTGLINVQVNSLSAGSQYNATTGILTISFTEPLAAGFSQTNTVSFTAPAGSANLNVAAAVSTSSAENVLTNNTAAVTTTLTPAADVAISVTAPATATVGNPVPYAVSVTNNGASVATGVAATLQLPAGLGTANVTFPGGTSADSYNNTTGLVTFASVANLANGASATRVVVVTMPDASQISAVGQVATSSYDATLANNYATVATTAATATTATADLRATTSTATAITANAGSAVTITPVFSNLGSATANNVVPQLTLVPGLTGVTVTDGGVTRNADYNTTTGVVTFQSVGSLASGATLSGAYSVTFNAPATGPVTAVASIYSATSDGALTNNTALTTVTVTPQADAQTTIAGPTSAQPGSRVTYEITTSNNITALSPATNVVQTVTIPGTPSNLTFSAGATSAVVNGNTVVTFPTVASMAPGTAGAVTNFISFAAPTTATSLTITANVTSTADINITPASNSASITTIANNAPVAYNVVNNLRSTGEVRFNQVIENTTTTAQLISPLMANDVNVGQTLTYTLTSLPTSGSLYIGNSSTALVVGSPITATEASQLRYLPSPTFVGNVFFTYTATDNATNNGTPTPATSNTALYTIAVGQDVESNYTLTTVKGGATPYQTGDVIANVFDANSGTYNSATPQAVVKDGLSSATLVTTGLPTGYLSSFPAGVGFNTTDANQIGQIVVTNNRLLVAGTYTVRIATVDANGGTSTRDVTFTIGVRPLPVELVSFSAKAAGQDAQLVWRTAQELHNDHFVVERSFDGKSFSAVGQVKGQGTTTLATDYRFTDAQVAVKAAGTVYYRLRQVDTDGTTSFSSVQVVTFAKAEVTISLYPNPATTSAILNLTSLPQGSYKVTIFDAVGRAVSLSLFEGGTTPTLSVQELPVGTYQVLVSGKDFKQALRLIKE</sequence>
<dbReference type="NCBIfam" id="TIGR04183">
    <property type="entry name" value="Por_Secre_tail"/>
    <property type="match status" value="1"/>
</dbReference>
<keyword evidence="1" id="KW-0732">Signal</keyword>
<feature type="domain" description="DUF11" evidence="2">
    <location>
        <begin position="1714"/>
        <end position="1832"/>
    </location>
</feature>
<dbReference type="Pfam" id="PF07210">
    <property type="entry name" value="DUF1416"/>
    <property type="match status" value="1"/>
</dbReference>
<feature type="signal peptide" evidence="1">
    <location>
        <begin position="1"/>
        <end position="25"/>
    </location>
</feature>